<gene>
    <name evidence="1" type="ORF">ACOLOM_LOCUS11119</name>
</gene>
<protein>
    <submittedName>
        <fullName evidence="1">5783_t:CDS:1</fullName>
    </submittedName>
</protein>
<accession>A0ACA9PUT6</accession>
<sequence length="109" mass="11872">PLPNAFELFGADLLVTYVTPNVGMSPFKKSYFKGSQKHASFPFSPGPTRKSLKNREETTPLACESAWMFKYGEPAAGDVNGPLRACMAGRPSIDGLQIESANIAWTWSS</sequence>
<proteinExistence type="predicted"/>
<dbReference type="Proteomes" id="UP000789525">
    <property type="component" value="Unassembled WGS sequence"/>
</dbReference>
<keyword evidence="2" id="KW-1185">Reference proteome</keyword>
<evidence type="ECO:0000313" key="2">
    <source>
        <dbReference type="Proteomes" id="UP000789525"/>
    </source>
</evidence>
<comment type="caution">
    <text evidence="1">The sequence shown here is derived from an EMBL/GenBank/DDBJ whole genome shotgun (WGS) entry which is preliminary data.</text>
</comment>
<name>A0ACA9PUT6_9GLOM</name>
<evidence type="ECO:0000313" key="1">
    <source>
        <dbReference type="EMBL" id="CAG8720657.1"/>
    </source>
</evidence>
<feature type="non-terminal residue" evidence="1">
    <location>
        <position position="1"/>
    </location>
</feature>
<dbReference type="EMBL" id="CAJVPT010038648">
    <property type="protein sequence ID" value="CAG8720657.1"/>
    <property type="molecule type" value="Genomic_DNA"/>
</dbReference>
<reference evidence="1" key="1">
    <citation type="submission" date="2021-06" db="EMBL/GenBank/DDBJ databases">
        <authorList>
            <person name="Kallberg Y."/>
            <person name="Tangrot J."/>
            <person name="Rosling A."/>
        </authorList>
    </citation>
    <scope>NUCLEOTIDE SEQUENCE</scope>
    <source>
        <strain evidence="1">CL356</strain>
    </source>
</reference>
<organism evidence="1 2">
    <name type="scientific">Acaulospora colombiana</name>
    <dbReference type="NCBI Taxonomy" id="27376"/>
    <lineage>
        <taxon>Eukaryota</taxon>
        <taxon>Fungi</taxon>
        <taxon>Fungi incertae sedis</taxon>
        <taxon>Mucoromycota</taxon>
        <taxon>Glomeromycotina</taxon>
        <taxon>Glomeromycetes</taxon>
        <taxon>Diversisporales</taxon>
        <taxon>Acaulosporaceae</taxon>
        <taxon>Acaulospora</taxon>
    </lineage>
</organism>